<evidence type="ECO:0000259" key="2">
    <source>
        <dbReference type="Pfam" id="PF20419"/>
    </source>
</evidence>
<dbReference type="RefSeq" id="WP_021710510.1">
    <property type="nucleotide sequence ID" value="NZ_BAOB01000165.1"/>
</dbReference>
<evidence type="ECO:0000256" key="1">
    <source>
        <dbReference type="SAM" id="SignalP"/>
    </source>
</evidence>
<organism evidence="3 4">
    <name type="scientific">Vibrio azureus NBRC 104587</name>
    <dbReference type="NCBI Taxonomy" id="1219077"/>
    <lineage>
        <taxon>Bacteria</taxon>
        <taxon>Pseudomonadati</taxon>
        <taxon>Pseudomonadota</taxon>
        <taxon>Gammaproteobacteria</taxon>
        <taxon>Vibrionales</taxon>
        <taxon>Vibrionaceae</taxon>
        <taxon>Vibrio</taxon>
    </lineage>
</organism>
<name>U3CEM4_9VIBR</name>
<feature type="domain" description="DUF6701" evidence="2">
    <location>
        <begin position="526"/>
        <end position="1027"/>
    </location>
</feature>
<dbReference type="Pfam" id="PF20419">
    <property type="entry name" value="DUF6701"/>
    <property type="match status" value="1"/>
</dbReference>
<comment type="caution">
    <text evidence="3">The sequence shown here is derived from an EMBL/GenBank/DDBJ whole genome shotgun (WGS) entry which is preliminary data.</text>
</comment>
<dbReference type="EMBL" id="BATL01000052">
    <property type="protein sequence ID" value="GAD76763.1"/>
    <property type="molecule type" value="Genomic_DNA"/>
</dbReference>
<gene>
    <name evidence="3" type="ORF">VAZ01S_052_00060</name>
</gene>
<reference evidence="3 4" key="1">
    <citation type="submission" date="2013-09" db="EMBL/GenBank/DDBJ databases">
        <title>Whole genome shotgun sequence of Vibrio azureus NBRC 104587.</title>
        <authorList>
            <person name="Isaki S."/>
            <person name="Hosoyama A."/>
            <person name="Numata M."/>
            <person name="Hashimoto M."/>
            <person name="Hosoyama Y."/>
            <person name="Tsuchikane K."/>
            <person name="Noguchi M."/>
            <person name="Hirakata S."/>
            <person name="Ichikawa N."/>
            <person name="Ohji S."/>
            <person name="Yamazoe A."/>
            <person name="Fujita N."/>
        </authorList>
    </citation>
    <scope>NUCLEOTIDE SEQUENCE [LARGE SCALE GENOMIC DNA]</scope>
    <source>
        <strain evidence="3 4">NBRC 104587</strain>
    </source>
</reference>
<dbReference type="eggNOG" id="COG1664">
    <property type="taxonomic scope" value="Bacteria"/>
</dbReference>
<evidence type="ECO:0000313" key="3">
    <source>
        <dbReference type="EMBL" id="GAD76763.1"/>
    </source>
</evidence>
<dbReference type="InterPro" id="IPR046524">
    <property type="entry name" value="DUF6701"/>
</dbReference>
<accession>U3CEM4</accession>
<protein>
    <recommendedName>
        <fullName evidence="2">DUF6701 domain-containing protein</fullName>
    </recommendedName>
</protein>
<sequence>MRWMYFVFVLSLFSFHSRANVYDVSQLETLNEICHGGSFTVRNGIYSCSGQINLALNAKIINPASTKPVTLVSFGHLTLQGNNTIGTETNRINIKTAGSDLEININNTDAITRIYGDIKSHADLSLQNAAIWGNLRSSGGNITVTGSKNFILGDIHAFRKLHLDSAQVDGDIYAGSSSFDAADASILTNNSIINGQLDSIGNIRVKQSDVCGNITSSGQHVFIEGSQNHIVGALKAFGNANIMGARSYGIADNTSNISAHKVTIDKTSQVFSSHLAVKSFLRPSIESVLICGKINASEPGINGAQNYCGFKEPQCQYSNQIPPQCPLISEDLPSCIIAPPLEDNFELVVTPSEQLALMCGQTLPKFSAQTMNLGQVTSTQVNTSLSHPKLFSLQMVVGDSKLSPNAYLSTSDGRLELRIRPKNIDQIKLDERYSVTFTLNADTNKTQTVEFMFTPYLFEAYSLSSGHKINSIESIAGKPQNVNTRLLACTIDNKAVIATNYQGNANVSHTLLKPMNGTDGQFRYETNFKQGISSTNFITKESGLFEVKVSDAFKCNGFSSCPESGHVEVEGYFQVKSRPWTLAICPDSHPLQSGTSAAGAGFIAAGEQFSLSIKPIIWQKEGHMTQDVNTASLCDAPVTHNFMLADAPSTNIVLTSKQSTPTETASQTQVLLESTDTLRKTQTQHEDNAYRFKQLFWDEVGSLRVNVSLDSEYLGMRVNQGYRDIGRFYPKYFNATSSQWLYPNQQDFIYMNQPLDGIYYDVIALNSKQQNTSNYAYFHPNLQALFYLGELSDYTTRFIPPAPIHAEWINREGSSVGSFVIEKPAFSPNCENSPCFRKDHPDGNYPDGPFNSGLDSQKSKIGLVSLNNVDEILFWNDQHIFKKQPDIRFGRLNFSDVSGYQGTTIPVPLRVETWQKGQFVLNTDDNTTQVNAKEFIITPLWPNSPDDNAMLSGEGVMLAGITHQLLAKQKKPIREQVMFHLNLNHSSQALPWLKYNWDISTPEEDDPSAIVTFGIHRGNDRIIYRGEPGVVGTH</sequence>
<evidence type="ECO:0000313" key="4">
    <source>
        <dbReference type="Proteomes" id="UP000016567"/>
    </source>
</evidence>
<feature type="chain" id="PRO_5004639568" description="DUF6701 domain-containing protein" evidence="1">
    <location>
        <begin position="20"/>
        <end position="1034"/>
    </location>
</feature>
<feature type="signal peptide" evidence="1">
    <location>
        <begin position="1"/>
        <end position="19"/>
    </location>
</feature>
<proteinExistence type="predicted"/>
<dbReference type="STRING" id="1219077.VAZ01S_052_00060"/>
<keyword evidence="1" id="KW-0732">Signal</keyword>
<dbReference type="Proteomes" id="UP000016567">
    <property type="component" value="Unassembled WGS sequence"/>
</dbReference>
<keyword evidence="4" id="KW-1185">Reference proteome</keyword>
<dbReference type="AlphaFoldDB" id="U3CEM4"/>